<dbReference type="CDD" id="cd03801">
    <property type="entry name" value="GT4_PimA-like"/>
    <property type="match status" value="1"/>
</dbReference>
<dbReference type="Proteomes" id="UP000885822">
    <property type="component" value="Unassembled WGS sequence"/>
</dbReference>
<organism evidence="3">
    <name type="scientific">Thiolapillus brandeum</name>
    <dbReference type="NCBI Taxonomy" id="1076588"/>
    <lineage>
        <taxon>Bacteria</taxon>
        <taxon>Pseudomonadati</taxon>
        <taxon>Pseudomonadota</taxon>
        <taxon>Gammaproteobacteria</taxon>
        <taxon>Chromatiales</taxon>
        <taxon>Sedimenticolaceae</taxon>
        <taxon>Thiolapillus</taxon>
    </lineage>
</organism>
<dbReference type="GO" id="GO:0016757">
    <property type="term" value="F:glycosyltransferase activity"/>
    <property type="evidence" value="ECO:0007669"/>
    <property type="project" value="InterPro"/>
</dbReference>
<dbReference type="AlphaFoldDB" id="A0A831KB68"/>
<comment type="caution">
    <text evidence="3">The sequence shown here is derived from an EMBL/GenBank/DDBJ whole genome shotgun (WGS) entry which is preliminary data.</text>
</comment>
<reference evidence="3" key="1">
    <citation type="journal article" date="2020" name="mSystems">
        <title>Genome- and Community-Level Interaction Insights into Carbon Utilization and Element Cycling Functions of Hydrothermarchaeota in Hydrothermal Sediment.</title>
        <authorList>
            <person name="Zhou Z."/>
            <person name="Liu Y."/>
            <person name="Xu W."/>
            <person name="Pan J."/>
            <person name="Luo Z.H."/>
            <person name="Li M."/>
        </authorList>
    </citation>
    <scope>NUCLEOTIDE SEQUENCE [LARGE SCALE GENOMIC DNA]</scope>
    <source>
        <strain evidence="3">HyVt-26</strain>
    </source>
</reference>
<dbReference type="InterPro" id="IPR028098">
    <property type="entry name" value="Glyco_trans_4-like_N"/>
</dbReference>
<evidence type="ECO:0000313" key="3">
    <source>
        <dbReference type="EMBL" id="HDK37678.1"/>
    </source>
</evidence>
<dbReference type="EMBL" id="DRCV01000067">
    <property type="protein sequence ID" value="HDK37678.1"/>
    <property type="molecule type" value="Genomic_DNA"/>
</dbReference>
<dbReference type="PANTHER" id="PTHR12526">
    <property type="entry name" value="GLYCOSYLTRANSFERASE"/>
    <property type="match status" value="1"/>
</dbReference>
<feature type="domain" description="Glycosyltransferase subfamily 4-like N-terminal" evidence="2">
    <location>
        <begin position="13"/>
        <end position="173"/>
    </location>
</feature>
<evidence type="ECO:0000259" key="1">
    <source>
        <dbReference type="Pfam" id="PF00534"/>
    </source>
</evidence>
<dbReference type="GO" id="GO:1901135">
    <property type="term" value="P:carbohydrate derivative metabolic process"/>
    <property type="evidence" value="ECO:0007669"/>
    <property type="project" value="UniProtKB-ARBA"/>
</dbReference>
<feature type="domain" description="Glycosyl transferase family 1" evidence="1">
    <location>
        <begin position="185"/>
        <end position="340"/>
    </location>
</feature>
<dbReference type="PANTHER" id="PTHR12526:SF641">
    <property type="entry name" value="LIPOPOLYSACCHARIDE CORE BIOSYNTHESIS PROTEIN RFAG"/>
    <property type="match status" value="1"/>
</dbReference>
<protein>
    <submittedName>
        <fullName evidence="3">Glycosyltransferase</fullName>
    </submittedName>
</protein>
<name>A0A831KB68_9GAMM</name>
<dbReference type="SUPFAM" id="SSF53756">
    <property type="entry name" value="UDP-Glycosyltransferase/glycogen phosphorylase"/>
    <property type="match status" value="1"/>
</dbReference>
<dbReference type="Pfam" id="PF13439">
    <property type="entry name" value="Glyco_transf_4"/>
    <property type="match status" value="1"/>
</dbReference>
<proteinExistence type="predicted"/>
<evidence type="ECO:0000259" key="2">
    <source>
        <dbReference type="Pfam" id="PF13439"/>
    </source>
</evidence>
<dbReference type="Gene3D" id="3.40.50.2000">
    <property type="entry name" value="Glycogen Phosphorylase B"/>
    <property type="match status" value="2"/>
</dbReference>
<gene>
    <name evidence="3" type="ORF">ENG92_01495</name>
</gene>
<sequence>MKLAFVLFKYFPFGGLQRDMLQIARACHARGHEIHIFTLSWEGKLPEDMEVHVLPVKRWSNHEKYRVFQQSLATLFKRHGIDRVIGFNKMPGLDFYYAADPCLKDKLIRERSFLVRLLPRYRHFLAYEEAVFGQNSRTEILLISPRQQLLYRKYYDMQEERMHMLPPGIDASRMAGEDAAQLRADLRREFHIADDEKLILCIGSGFKTKGLDRSLKAFSVLPEPLRQKTYLIAIGSDNGEPFVRLARQLGVGERFQVLHGRDDIPCFLQGGDLLLHPAYYENTGTVILESIIAGLPSLVSSACGYAHYVEEAAAGKVVPEPFSQEQLNRQLAEMLESAERPLWRENGIRYGRTHDLYSMAEHAADLISAA</sequence>
<accession>A0A831KB68</accession>
<dbReference type="InterPro" id="IPR001296">
    <property type="entry name" value="Glyco_trans_1"/>
</dbReference>
<dbReference type="Pfam" id="PF00534">
    <property type="entry name" value="Glycos_transf_1"/>
    <property type="match status" value="1"/>
</dbReference>